<dbReference type="STRING" id="210143.A0A1R3ICQ3"/>
<dbReference type="PANTHER" id="PTHR31672">
    <property type="entry name" value="BNACNNG10540D PROTEIN"/>
    <property type="match status" value="1"/>
</dbReference>
<dbReference type="CDD" id="cd22157">
    <property type="entry name" value="F-box_AtFBW1-like"/>
    <property type="match status" value="1"/>
</dbReference>
<dbReference type="PANTHER" id="PTHR31672:SF13">
    <property type="entry name" value="F-BOX PROTEIN CPR30-LIKE"/>
    <property type="match status" value="1"/>
</dbReference>
<evidence type="ECO:0000259" key="1">
    <source>
        <dbReference type="SMART" id="SM00256"/>
    </source>
</evidence>
<proteinExistence type="predicted"/>
<dbReference type="InterPro" id="IPR050796">
    <property type="entry name" value="SCF_F-box_component"/>
</dbReference>
<gene>
    <name evidence="2" type="ORF">CCACVL1_12998</name>
</gene>
<evidence type="ECO:0000313" key="3">
    <source>
        <dbReference type="Proteomes" id="UP000188268"/>
    </source>
</evidence>
<dbReference type="NCBIfam" id="TIGR01640">
    <property type="entry name" value="F_box_assoc_1"/>
    <property type="match status" value="1"/>
</dbReference>
<feature type="domain" description="F-box" evidence="1">
    <location>
        <begin position="16"/>
        <end position="55"/>
    </location>
</feature>
<dbReference type="EMBL" id="AWWV01010307">
    <property type="protein sequence ID" value="OMO80386.1"/>
    <property type="molecule type" value="Genomic_DNA"/>
</dbReference>
<comment type="caution">
    <text evidence="2">The sequence shown here is derived from an EMBL/GenBank/DDBJ whole genome shotgun (WGS) entry which is preliminary data.</text>
</comment>
<dbReference type="InterPro" id="IPR006527">
    <property type="entry name" value="F-box-assoc_dom_typ1"/>
</dbReference>
<dbReference type="Pfam" id="PF07734">
    <property type="entry name" value="FBA_1"/>
    <property type="match status" value="1"/>
</dbReference>
<dbReference type="Pfam" id="PF00646">
    <property type="entry name" value="F-box"/>
    <property type="match status" value="1"/>
</dbReference>
<dbReference type="SUPFAM" id="SSF81383">
    <property type="entry name" value="F-box domain"/>
    <property type="match status" value="1"/>
</dbReference>
<evidence type="ECO:0000313" key="2">
    <source>
        <dbReference type="EMBL" id="OMO80386.1"/>
    </source>
</evidence>
<dbReference type="OrthoDB" id="5314306at2759"/>
<keyword evidence="3" id="KW-1185">Reference proteome</keyword>
<reference evidence="2 3" key="1">
    <citation type="submission" date="2013-09" db="EMBL/GenBank/DDBJ databases">
        <title>Corchorus capsularis genome sequencing.</title>
        <authorList>
            <person name="Alam M."/>
            <person name="Haque M.S."/>
            <person name="Islam M.S."/>
            <person name="Emdad E.M."/>
            <person name="Islam M.M."/>
            <person name="Ahmed B."/>
            <person name="Halim A."/>
            <person name="Hossen Q.M.M."/>
            <person name="Hossain M.Z."/>
            <person name="Ahmed R."/>
            <person name="Khan M.M."/>
            <person name="Islam R."/>
            <person name="Rashid M.M."/>
            <person name="Khan S.A."/>
            <person name="Rahman M.S."/>
            <person name="Alam M."/>
        </authorList>
    </citation>
    <scope>NUCLEOTIDE SEQUENCE [LARGE SCALE GENOMIC DNA]</scope>
    <source>
        <strain evidence="3">cv. CVL-1</strain>
        <tissue evidence="2">Whole seedling</tissue>
    </source>
</reference>
<dbReference type="OMA" id="CFEIDES"/>
<dbReference type="InterPro" id="IPR036047">
    <property type="entry name" value="F-box-like_dom_sf"/>
</dbReference>
<protein>
    <recommendedName>
        <fullName evidence="1">F-box domain-containing protein</fullName>
    </recommendedName>
</protein>
<dbReference type="Proteomes" id="UP000188268">
    <property type="component" value="Unassembled WGS sequence"/>
</dbReference>
<organism evidence="2 3">
    <name type="scientific">Corchorus capsularis</name>
    <name type="common">Jute</name>
    <dbReference type="NCBI Taxonomy" id="210143"/>
    <lineage>
        <taxon>Eukaryota</taxon>
        <taxon>Viridiplantae</taxon>
        <taxon>Streptophyta</taxon>
        <taxon>Embryophyta</taxon>
        <taxon>Tracheophyta</taxon>
        <taxon>Spermatophyta</taxon>
        <taxon>Magnoliopsida</taxon>
        <taxon>eudicotyledons</taxon>
        <taxon>Gunneridae</taxon>
        <taxon>Pentapetalae</taxon>
        <taxon>rosids</taxon>
        <taxon>malvids</taxon>
        <taxon>Malvales</taxon>
        <taxon>Malvaceae</taxon>
        <taxon>Grewioideae</taxon>
        <taxon>Apeibeae</taxon>
        <taxon>Corchorus</taxon>
    </lineage>
</organism>
<accession>A0A1R3ICQ3</accession>
<dbReference type="InterPro" id="IPR017451">
    <property type="entry name" value="F-box-assoc_interact_dom"/>
</dbReference>
<dbReference type="AlphaFoldDB" id="A0A1R3ICQ3"/>
<sequence>MIEPKMSKHAKPSYYIPEEILLEIFYKLPIKSLGRCLCVCKTWLSLIKNPSFISMHLNNSKNSNTGLFLLKLVDKEYNYNRADCVLHLDNQEFGEYTHLMKSSPSDLEFQYKIVGSCNGLLCLAKRLEFVIWNPIIDKYIKLPNPHSVYSVWAAVGKVSIGLGFDSTRDDYKVLRISSMGPQSQRIVARLYSLKNKCWEKLAPPKYHLYSTGWDDGMVFVNGVVHFVGYDEIVNKRGRHKLLVVGFDMSKEVFQRISLPECLSNNESHMTTLQVKEHGESSSIAAIQVELEPVFGHRTHVWVMKEYGVMESWSKIFRFEETTPTMFRTMGFRKNGDLIGCVKGLGEGQGQVASCDIIMGTNKNKNITKNLGVRGYFVYSYVYTYVESLVLLDLNLPEDAEEIDYSTDEYSYTTRTWEVERRKA</sequence>
<name>A0A1R3ICQ3_COCAP</name>
<dbReference type="SMART" id="SM00256">
    <property type="entry name" value="FBOX"/>
    <property type="match status" value="1"/>
</dbReference>
<dbReference type="Gramene" id="OMO80386">
    <property type="protein sequence ID" value="OMO80386"/>
    <property type="gene ID" value="CCACVL1_12998"/>
</dbReference>
<dbReference type="Gene3D" id="1.20.1280.50">
    <property type="match status" value="1"/>
</dbReference>
<dbReference type="InterPro" id="IPR001810">
    <property type="entry name" value="F-box_dom"/>
</dbReference>